<dbReference type="KEGG" id="dge:Dgeo_1936"/>
<dbReference type="Proteomes" id="UP000002431">
    <property type="component" value="Chromosome"/>
</dbReference>
<protein>
    <submittedName>
        <fullName evidence="2">Transcriptional regulator/antitoxin, MazE</fullName>
    </submittedName>
</protein>
<feature type="domain" description="SpoVT-AbrB" evidence="1">
    <location>
        <begin position="7"/>
        <end position="53"/>
    </location>
</feature>
<sequence>MMRVKLSKHGNSLGFVVPASVVREGGLEAGQEYELEVTEGGEFRLLPSQRPVWRPDISLDELLAGLPEEPLKYEDIPEYRPVGRELDW</sequence>
<dbReference type="GO" id="GO:0003677">
    <property type="term" value="F:DNA binding"/>
    <property type="evidence" value="ECO:0007669"/>
    <property type="project" value="InterPro"/>
</dbReference>
<dbReference type="InterPro" id="IPR037914">
    <property type="entry name" value="SpoVT-AbrB_sf"/>
</dbReference>
<gene>
    <name evidence="2" type="ordered locus">Dgeo_1936</name>
</gene>
<accession>Q1IX04</accession>
<evidence type="ECO:0000313" key="3">
    <source>
        <dbReference type="Proteomes" id="UP000002431"/>
    </source>
</evidence>
<dbReference type="HOGENOM" id="CLU_2463951_0_0_0"/>
<dbReference type="SMART" id="SM00966">
    <property type="entry name" value="SpoVT_AbrB"/>
    <property type="match status" value="1"/>
</dbReference>
<dbReference type="EMBL" id="CP000359">
    <property type="protein sequence ID" value="ABF46230.1"/>
    <property type="molecule type" value="Genomic_DNA"/>
</dbReference>
<proteinExistence type="predicted"/>
<evidence type="ECO:0000259" key="1">
    <source>
        <dbReference type="SMART" id="SM00966"/>
    </source>
</evidence>
<evidence type="ECO:0000313" key="2">
    <source>
        <dbReference type="EMBL" id="ABF46230.1"/>
    </source>
</evidence>
<dbReference type="AlphaFoldDB" id="Q1IX04"/>
<dbReference type="InterPro" id="IPR007159">
    <property type="entry name" value="SpoVT-AbrB_dom"/>
</dbReference>
<dbReference type="Gene3D" id="2.10.260.10">
    <property type="match status" value="1"/>
</dbReference>
<dbReference type="SUPFAM" id="SSF89447">
    <property type="entry name" value="AbrB/MazE/MraZ-like"/>
    <property type="match status" value="1"/>
</dbReference>
<reference evidence="2" key="1">
    <citation type="submission" date="2006-04" db="EMBL/GenBank/DDBJ databases">
        <title>Complete sequence of chromosome of Deinococcus geothermalis DSM 11300.</title>
        <authorList>
            <consortium name="US DOE Joint Genome Institute"/>
            <person name="Copeland A."/>
            <person name="Lucas S."/>
            <person name="Lapidus A."/>
            <person name="Barry K."/>
            <person name="Detter J.C."/>
            <person name="Glavina del Rio T."/>
            <person name="Hammon N."/>
            <person name="Israni S."/>
            <person name="Dalin E."/>
            <person name="Tice H."/>
            <person name="Pitluck S."/>
            <person name="Brettin T."/>
            <person name="Bruce D."/>
            <person name="Han C."/>
            <person name="Tapia R."/>
            <person name="Saunders E."/>
            <person name="Gilna P."/>
            <person name="Schmutz J."/>
            <person name="Larimer F."/>
            <person name="Land M."/>
            <person name="Hauser L."/>
            <person name="Kyrpides N."/>
            <person name="Kim E."/>
            <person name="Daly M.J."/>
            <person name="Fredrickson J.K."/>
            <person name="Makarova K.S."/>
            <person name="Gaidamakova E.K."/>
            <person name="Zhai M."/>
            <person name="Richardson P."/>
        </authorList>
    </citation>
    <scope>NUCLEOTIDE SEQUENCE</scope>
    <source>
        <strain evidence="2">DSM 11300</strain>
    </source>
</reference>
<organism evidence="2 3">
    <name type="scientific">Deinococcus geothermalis (strain DSM 11300 / CIP 105573 / AG-3a)</name>
    <dbReference type="NCBI Taxonomy" id="319795"/>
    <lineage>
        <taxon>Bacteria</taxon>
        <taxon>Thermotogati</taxon>
        <taxon>Deinococcota</taxon>
        <taxon>Deinococci</taxon>
        <taxon>Deinococcales</taxon>
        <taxon>Deinococcaceae</taxon>
        <taxon>Deinococcus</taxon>
    </lineage>
</organism>
<keyword evidence="3" id="KW-1185">Reference proteome</keyword>
<name>Q1IX04_DEIGD</name>
<dbReference type="STRING" id="319795.Dgeo_1936"/>